<dbReference type="SUPFAM" id="SSF46785">
    <property type="entry name" value="Winged helix' DNA-binding domain"/>
    <property type="match status" value="1"/>
</dbReference>
<dbReference type="Proteomes" id="UP000291078">
    <property type="component" value="Unassembled WGS sequence"/>
</dbReference>
<protein>
    <submittedName>
        <fullName evidence="2">MarR family transcriptional regulator</fullName>
    </submittedName>
</protein>
<dbReference type="PROSITE" id="PS50995">
    <property type="entry name" value="HTH_MARR_2"/>
    <property type="match status" value="1"/>
</dbReference>
<keyword evidence="3" id="KW-1185">Reference proteome</keyword>
<dbReference type="EMBL" id="SGXM01000006">
    <property type="protein sequence ID" value="RZT35580.1"/>
    <property type="molecule type" value="Genomic_DNA"/>
</dbReference>
<name>A0A4Q7RSL1_9BURK</name>
<evidence type="ECO:0000259" key="1">
    <source>
        <dbReference type="PROSITE" id="PS50995"/>
    </source>
</evidence>
<dbReference type="PANTHER" id="PTHR33164:SF57">
    <property type="entry name" value="MARR-FAMILY TRANSCRIPTIONAL REGULATOR"/>
    <property type="match status" value="1"/>
</dbReference>
<comment type="caution">
    <text evidence="2">The sequence shown here is derived from an EMBL/GenBank/DDBJ whole genome shotgun (WGS) entry which is preliminary data.</text>
</comment>
<reference evidence="2 3" key="1">
    <citation type="journal article" date="2015" name="Stand. Genomic Sci.">
        <title>Genomic Encyclopedia of Bacterial and Archaeal Type Strains, Phase III: the genomes of soil and plant-associated and newly described type strains.</title>
        <authorList>
            <person name="Whitman W.B."/>
            <person name="Woyke T."/>
            <person name="Klenk H.P."/>
            <person name="Zhou Y."/>
            <person name="Lilburn T.G."/>
            <person name="Beck B.J."/>
            <person name="De Vos P."/>
            <person name="Vandamme P."/>
            <person name="Eisen J.A."/>
            <person name="Garrity G."/>
            <person name="Hugenholtz P."/>
            <person name="Kyrpides N.C."/>
        </authorList>
    </citation>
    <scope>NUCLEOTIDE SEQUENCE [LARGE SCALE GENOMIC DNA]</scope>
    <source>
        <strain evidence="2 3">ASC-9842</strain>
    </source>
</reference>
<dbReference type="AlphaFoldDB" id="A0A4Q7RSL1"/>
<feature type="domain" description="HTH marR-type" evidence="1">
    <location>
        <begin position="21"/>
        <end position="154"/>
    </location>
</feature>
<dbReference type="Pfam" id="PF12802">
    <property type="entry name" value="MarR_2"/>
    <property type="match status" value="1"/>
</dbReference>
<organism evidence="2 3">
    <name type="scientific">Cupriavidus agavae</name>
    <dbReference type="NCBI Taxonomy" id="1001822"/>
    <lineage>
        <taxon>Bacteria</taxon>
        <taxon>Pseudomonadati</taxon>
        <taxon>Pseudomonadota</taxon>
        <taxon>Betaproteobacteria</taxon>
        <taxon>Burkholderiales</taxon>
        <taxon>Burkholderiaceae</taxon>
        <taxon>Cupriavidus</taxon>
    </lineage>
</organism>
<dbReference type="GO" id="GO:0006950">
    <property type="term" value="P:response to stress"/>
    <property type="evidence" value="ECO:0007669"/>
    <property type="project" value="TreeGrafter"/>
</dbReference>
<evidence type="ECO:0000313" key="3">
    <source>
        <dbReference type="Proteomes" id="UP000291078"/>
    </source>
</evidence>
<dbReference type="InterPro" id="IPR036390">
    <property type="entry name" value="WH_DNA-bd_sf"/>
</dbReference>
<dbReference type="GO" id="GO:0003700">
    <property type="term" value="F:DNA-binding transcription factor activity"/>
    <property type="evidence" value="ECO:0007669"/>
    <property type="project" value="InterPro"/>
</dbReference>
<evidence type="ECO:0000313" key="2">
    <source>
        <dbReference type="EMBL" id="RZT35580.1"/>
    </source>
</evidence>
<dbReference type="InterPro" id="IPR036388">
    <property type="entry name" value="WH-like_DNA-bd_sf"/>
</dbReference>
<accession>A0A4Q7RSL1</accession>
<proteinExistence type="predicted"/>
<sequence>MSHAYDRIWFYSGQGRMKKDTSRLSNTLGALATGLSDRIHAAVDLRTSLRGEAAAALIVIGHAPGLSIDQLGKVSGLSHPGAVRMVDRLVAAGFAQRTPAASDRRAIALHLTSAGESERAAILEARRVAIESVLSHVPPADHLALERLVEAMLVSMPSDATSAMGVCRLCNQDACANCPMDAFGALCPRT</sequence>
<dbReference type="InterPro" id="IPR000835">
    <property type="entry name" value="HTH_MarR-typ"/>
</dbReference>
<dbReference type="PANTHER" id="PTHR33164">
    <property type="entry name" value="TRANSCRIPTIONAL REGULATOR, MARR FAMILY"/>
    <property type="match status" value="1"/>
</dbReference>
<gene>
    <name evidence="2" type="ORF">EV147_4049</name>
</gene>
<dbReference type="SMART" id="SM00347">
    <property type="entry name" value="HTH_MARR"/>
    <property type="match status" value="1"/>
</dbReference>
<dbReference type="InterPro" id="IPR039422">
    <property type="entry name" value="MarR/SlyA-like"/>
</dbReference>
<dbReference type="Gene3D" id="1.10.10.10">
    <property type="entry name" value="Winged helix-like DNA-binding domain superfamily/Winged helix DNA-binding domain"/>
    <property type="match status" value="1"/>
</dbReference>